<dbReference type="Proteomes" id="UP000236311">
    <property type="component" value="Unassembled WGS sequence"/>
</dbReference>
<dbReference type="Pfam" id="PF00144">
    <property type="entry name" value="Beta-lactamase"/>
    <property type="match status" value="1"/>
</dbReference>
<organism evidence="2 3">
    <name type="scientific">Acetatifactor muris</name>
    <dbReference type="NCBI Taxonomy" id="879566"/>
    <lineage>
        <taxon>Bacteria</taxon>
        <taxon>Bacillati</taxon>
        <taxon>Bacillota</taxon>
        <taxon>Clostridia</taxon>
        <taxon>Lachnospirales</taxon>
        <taxon>Lachnospiraceae</taxon>
        <taxon>Acetatifactor</taxon>
    </lineage>
</organism>
<dbReference type="SUPFAM" id="SSF56601">
    <property type="entry name" value="beta-lactamase/transpeptidase-like"/>
    <property type="match status" value="1"/>
</dbReference>
<keyword evidence="2" id="KW-0378">Hydrolase</keyword>
<dbReference type="PANTHER" id="PTHR43283:SF3">
    <property type="entry name" value="BETA-LACTAMASE FAMILY PROTEIN (AFU_ORTHOLOGUE AFUA_5G07500)"/>
    <property type="match status" value="1"/>
</dbReference>
<evidence type="ECO:0000313" key="3">
    <source>
        <dbReference type="Proteomes" id="UP000236311"/>
    </source>
</evidence>
<dbReference type="RefSeq" id="WP_103238304.1">
    <property type="nucleotide sequence ID" value="NZ_CANRXC010000032.1"/>
</dbReference>
<gene>
    <name evidence="2" type="primary">estB_3</name>
    <name evidence="2" type="ORF">AMURIS_00895</name>
</gene>
<dbReference type="EC" id="3.1.1.-" evidence="2"/>
<dbReference type="PANTHER" id="PTHR43283">
    <property type="entry name" value="BETA-LACTAMASE-RELATED"/>
    <property type="match status" value="1"/>
</dbReference>
<sequence length="386" mass="43655">MSRTKDLDLFLSELVKTGPAGCGCAVARDGETLYENYFGYADLESGRKIDAGSVYRQYSSTKVVVCTAAMMLYERGKFLLNDPISDYFPEWKDTLVAEKQPDGSVKVRAAKRPIQVRDCFSMAMGLGYGGEDYTHQKMEEVRKGLREKYGDYTLQQDIRAMAQVPFAFDPGEHWMYGFGHELVAGLIEVTSGKKVSEFIREELTEPLEMNSTGYHFFGDTRERLVTAYDISGEKRVALDSIMFDDRFEPEAKYEAGGAGLFSTVHDYLNFSQMLACGGTFKGRRIMGRKTIDVMRSNQLSPAQMQDFVNPYLEGYGYGLGVRTRVDDRRNTANTSVGEFGWTGFMGTYVAIDPQEKTSVVYMHNSIPNREQYIHHRVRDMAFGLLD</sequence>
<dbReference type="AlphaFoldDB" id="A0A2K4ZCK9"/>
<dbReference type="InterPro" id="IPR050789">
    <property type="entry name" value="Diverse_Enzym_Activities"/>
</dbReference>
<dbReference type="InterPro" id="IPR012338">
    <property type="entry name" value="Beta-lactam/transpept-like"/>
</dbReference>
<name>A0A2K4ZCK9_9FIRM</name>
<keyword evidence="3" id="KW-1185">Reference proteome</keyword>
<dbReference type="GO" id="GO:0016787">
    <property type="term" value="F:hydrolase activity"/>
    <property type="evidence" value="ECO:0007669"/>
    <property type="project" value="UniProtKB-KW"/>
</dbReference>
<dbReference type="OrthoDB" id="9797709at2"/>
<accession>A0A2K4ZCK9</accession>
<reference evidence="2 3" key="1">
    <citation type="submission" date="2018-01" db="EMBL/GenBank/DDBJ databases">
        <authorList>
            <person name="Gaut B.S."/>
            <person name="Morton B.R."/>
            <person name="Clegg M.T."/>
            <person name="Duvall M.R."/>
        </authorList>
    </citation>
    <scope>NUCLEOTIDE SEQUENCE [LARGE SCALE GENOMIC DNA]</scope>
    <source>
        <strain evidence="2">GP69</strain>
    </source>
</reference>
<dbReference type="EMBL" id="OFSM01000004">
    <property type="protein sequence ID" value="SOY28188.1"/>
    <property type="molecule type" value="Genomic_DNA"/>
</dbReference>
<evidence type="ECO:0000259" key="1">
    <source>
        <dbReference type="Pfam" id="PF00144"/>
    </source>
</evidence>
<dbReference type="InterPro" id="IPR001466">
    <property type="entry name" value="Beta-lactam-related"/>
</dbReference>
<feature type="domain" description="Beta-lactamase-related" evidence="1">
    <location>
        <begin position="20"/>
        <end position="368"/>
    </location>
</feature>
<dbReference type="Gene3D" id="3.40.710.10">
    <property type="entry name" value="DD-peptidase/beta-lactamase superfamily"/>
    <property type="match status" value="1"/>
</dbReference>
<protein>
    <submittedName>
        <fullName evidence="2">Esterase EstB</fullName>
        <ecNumber evidence="2">3.1.1.-</ecNumber>
    </submittedName>
</protein>
<proteinExistence type="predicted"/>
<evidence type="ECO:0000313" key="2">
    <source>
        <dbReference type="EMBL" id="SOY28188.1"/>
    </source>
</evidence>